<gene>
    <name evidence="2" type="ORF">NDU88_000824</name>
</gene>
<sequence>MIGWAREIGECRGPAIEPWAVARHRVLLVLAPVQRASRAGWGGAAICGGAKKGGGEPGGWKGESLVQTCHSVSDWETLAFVEEERQPRRSYHVGRDPQLDPCAGLHSSEHPEGRISSLP</sequence>
<reference evidence="2" key="1">
    <citation type="journal article" date="2022" name="bioRxiv">
        <title>Sequencing and chromosome-scale assembly of the giantPleurodeles waltlgenome.</title>
        <authorList>
            <person name="Brown T."/>
            <person name="Elewa A."/>
            <person name="Iarovenko S."/>
            <person name="Subramanian E."/>
            <person name="Araus A.J."/>
            <person name="Petzold A."/>
            <person name="Susuki M."/>
            <person name="Suzuki K.-i.T."/>
            <person name="Hayashi T."/>
            <person name="Toyoda A."/>
            <person name="Oliveira C."/>
            <person name="Osipova E."/>
            <person name="Leigh N.D."/>
            <person name="Simon A."/>
            <person name="Yun M.H."/>
        </authorList>
    </citation>
    <scope>NUCLEOTIDE SEQUENCE</scope>
    <source>
        <strain evidence="2">20211129_DDA</strain>
        <tissue evidence="2">Liver</tissue>
    </source>
</reference>
<feature type="region of interest" description="Disordered" evidence="1">
    <location>
        <begin position="85"/>
        <end position="119"/>
    </location>
</feature>
<organism evidence="2 3">
    <name type="scientific">Pleurodeles waltl</name>
    <name type="common">Iberian ribbed newt</name>
    <dbReference type="NCBI Taxonomy" id="8319"/>
    <lineage>
        <taxon>Eukaryota</taxon>
        <taxon>Metazoa</taxon>
        <taxon>Chordata</taxon>
        <taxon>Craniata</taxon>
        <taxon>Vertebrata</taxon>
        <taxon>Euteleostomi</taxon>
        <taxon>Amphibia</taxon>
        <taxon>Batrachia</taxon>
        <taxon>Caudata</taxon>
        <taxon>Salamandroidea</taxon>
        <taxon>Salamandridae</taxon>
        <taxon>Pleurodelinae</taxon>
        <taxon>Pleurodeles</taxon>
    </lineage>
</organism>
<feature type="compositionally biased region" description="Basic and acidic residues" evidence="1">
    <location>
        <begin position="85"/>
        <end position="98"/>
    </location>
</feature>
<dbReference type="Proteomes" id="UP001066276">
    <property type="component" value="Chromosome 6"/>
</dbReference>
<accession>A0AAV7Q559</accession>
<comment type="caution">
    <text evidence="2">The sequence shown here is derived from an EMBL/GenBank/DDBJ whole genome shotgun (WGS) entry which is preliminary data.</text>
</comment>
<protein>
    <submittedName>
        <fullName evidence="2">Uncharacterized protein</fullName>
    </submittedName>
</protein>
<dbReference type="EMBL" id="JANPWB010000010">
    <property type="protein sequence ID" value="KAJ1134372.1"/>
    <property type="molecule type" value="Genomic_DNA"/>
</dbReference>
<proteinExistence type="predicted"/>
<name>A0AAV7Q559_PLEWA</name>
<evidence type="ECO:0000256" key="1">
    <source>
        <dbReference type="SAM" id="MobiDB-lite"/>
    </source>
</evidence>
<dbReference type="AlphaFoldDB" id="A0AAV7Q559"/>
<keyword evidence="3" id="KW-1185">Reference proteome</keyword>
<evidence type="ECO:0000313" key="3">
    <source>
        <dbReference type="Proteomes" id="UP001066276"/>
    </source>
</evidence>
<evidence type="ECO:0000313" key="2">
    <source>
        <dbReference type="EMBL" id="KAJ1134372.1"/>
    </source>
</evidence>